<dbReference type="InterPro" id="IPR003018">
    <property type="entry name" value="GAF"/>
</dbReference>
<comment type="caution">
    <text evidence="3">The sequence shown here is derived from an EMBL/GenBank/DDBJ whole genome shotgun (WGS) entry which is preliminary data.</text>
</comment>
<dbReference type="SUPFAM" id="SSF55781">
    <property type="entry name" value="GAF domain-like"/>
    <property type="match status" value="1"/>
</dbReference>
<dbReference type="STRING" id="1963.AQJ27_48205"/>
<sequence>MGASQDIFHTADKLARNALAELADIVAVEVSELMLHGEANTPGPFCTSAPLRRAAFQSAPGAELRPAYAVGEVVRIPAATPYRQSLTDLRPRLIRDLKRERRWLARESALARAVRAAQAHSLIVIPLVAQDVVLGLVGLYRRADSAPFDGGDLEGPPSSRTALRGVWTSSAAACKGALTRVSCNAPSFPKSFRPSAHWMPPKGTSRRMAPAASGSTSFPCPARGWPWWWEQHKDRAPPPPSA</sequence>
<dbReference type="InterPro" id="IPR029016">
    <property type="entry name" value="GAF-like_dom_sf"/>
</dbReference>
<evidence type="ECO:0000256" key="1">
    <source>
        <dbReference type="SAM" id="MobiDB-lite"/>
    </source>
</evidence>
<feature type="region of interest" description="Disordered" evidence="1">
    <location>
        <begin position="194"/>
        <end position="215"/>
    </location>
</feature>
<organism evidence="3 4">
    <name type="scientific">Streptomyces olivochromogenes</name>
    <dbReference type="NCBI Taxonomy" id="1963"/>
    <lineage>
        <taxon>Bacteria</taxon>
        <taxon>Bacillati</taxon>
        <taxon>Actinomycetota</taxon>
        <taxon>Actinomycetes</taxon>
        <taxon>Kitasatosporales</taxon>
        <taxon>Streptomycetaceae</taxon>
        <taxon>Streptomyces</taxon>
    </lineage>
</organism>
<dbReference type="Pfam" id="PF01590">
    <property type="entry name" value="GAF"/>
    <property type="match status" value="1"/>
</dbReference>
<feature type="domain" description="GAF" evidence="2">
    <location>
        <begin position="12"/>
        <end position="154"/>
    </location>
</feature>
<evidence type="ECO:0000313" key="4">
    <source>
        <dbReference type="Proteomes" id="UP000217446"/>
    </source>
</evidence>
<name>A0A250VVF4_STROL</name>
<dbReference type="RefSeq" id="WP_067384696.1">
    <property type="nucleotide sequence ID" value="NZ_BDQI01000042.1"/>
</dbReference>
<evidence type="ECO:0000313" key="3">
    <source>
        <dbReference type="EMBL" id="GAX57940.1"/>
    </source>
</evidence>
<dbReference type="Proteomes" id="UP000217446">
    <property type="component" value="Unassembled WGS sequence"/>
</dbReference>
<protein>
    <submittedName>
        <fullName evidence="3">Membrane protein</fullName>
    </submittedName>
</protein>
<evidence type="ECO:0000259" key="2">
    <source>
        <dbReference type="Pfam" id="PF01590"/>
    </source>
</evidence>
<proteinExistence type="predicted"/>
<gene>
    <name evidence="3" type="ORF">SO3561_09511</name>
</gene>
<accession>A0A250VVF4</accession>
<dbReference type="AlphaFoldDB" id="A0A250VVF4"/>
<dbReference type="EMBL" id="BDQI01000042">
    <property type="protein sequence ID" value="GAX57940.1"/>
    <property type="molecule type" value="Genomic_DNA"/>
</dbReference>
<keyword evidence="4" id="KW-1185">Reference proteome</keyword>
<reference evidence="4" key="1">
    <citation type="submission" date="2017-05" db="EMBL/GenBank/DDBJ databases">
        <title>Streptomyces olivochromogenes NBRC 3561 whole genome shotgun sequence.</title>
        <authorList>
            <person name="Dohra H."/>
            <person name="Kodani S."/>
        </authorList>
    </citation>
    <scope>NUCLEOTIDE SEQUENCE [LARGE SCALE GENOMIC DNA]</scope>
    <source>
        <strain evidence="4">NBRC 3561</strain>
    </source>
</reference>
<dbReference type="Gene3D" id="3.30.450.40">
    <property type="match status" value="1"/>
</dbReference>